<sequence>MRWVNWSASVRFPLVRLWPKSCADERHAVRLVGSDQIIEHPAGSDQVLDV</sequence>
<evidence type="ECO:0000313" key="2">
    <source>
        <dbReference type="Proteomes" id="UP000649753"/>
    </source>
</evidence>
<proteinExistence type="predicted"/>
<reference evidence="1" key="1">
    <citation type="submission" date="2020-10" db="EMBL/GenBank/DDBJ databases">
        <title>Sequencing the genomes of 1000 actinobacteria strains.</title>
        <authorList>
            <person name="Klenk H.-P."/>
        </authorList>
    </citation>
    <scope>NUCLEOTIDE SEQUENCE</scope>
    <source>
        <strain evidence="1">DSM 46832</strain>
    </source>
</reference>
<dbReference type="EMBL" id="JADBEB010000001">
    <property type="protein sequence ID" value="MBE1488271.1"/>
    <property type="molecule type" value="Genomic_DNA"/>
</dbReference>
<protein>
    <submittedName>
        <fullName evidence="1">Uncharacterized protein</fullName>
    </submittedName>
</protein>
<gene>
    <name evidence="1" type="ORF">H4W31_003909</name>
</gene>
<dbReference type="Proteomes" id="UP000649753">
    <property type="component" value="Unassembled WGS sequence"/>
</dbReference>
<evidence type="ECO:0000313" key="1">
    <source>
        <dbReference type="EMBL" id="MBE1488271.1"/>
    </source>
</evidence>
<accession>A0A927M7Z9</accession>
<comment type="caution">
    <text evidence="1">The sequence shown here is derived from an EMBL/GenBank/DDBJ whole genome shotgun (WGS) entry which is preliminary data.</text>
</comment>
<organism evidence="1 2">
    <name type="scientific">Plantactinospora soyae</name>
    <dbReference type="NCBI Taxonomy" id="1544732"/>
    <lineage>
        <taxon>Bacteria</taxon>
        <taxon>Bacillati</taxon>
        <taxon>Actinomycetota</taxon>
        <taxon>Actinomycetes</taxon>
        <taxon>Micromonosporales</taxon>
        <taxon>Micromonosporaceae</taxon>
        <taxon>Plantactinospora</taxon>
    </lineage>
</organism>
<dbReference type="AlphaFoldDB" id="A0A927M7Z9"/>
<keyword evidence="2" id="KW-1185">Reference proteome</keyword>
<name>A0A927M7Z9_9ACTN</name>